<reference evidence="2 3" key="1">
    <citation type="submission" date="2018-11" db="EMBL/GenBank/DDBJ databases">
        <title>Genome assembly of Steccherinum ochraceum LE-BIN_3174, the white-rot fungus of the Steccherinaceae family (The Residual Polyporoid clade, Polyporales, Basidiomycota).</title>
        <authorList>
            <person name="Fedorova T.V."/>
            <person name="Glazunova O.A."/>
            <person name="Landesman E.O."/>
            <person name="Moiseenko K.V."/>
            <person name="Psurtseva N.V."/>
            <person name="Savinova O.S."/>
            <person name="Shakhova N.V."/>
            <person name="Tyazhelova T.V."/>
            <person name="Vasina D.V."/>
        </authorList>
    </citation>
    <scope>NUCLEOTIDE SEQUENCE [LARGE SCALE GENOMIC DNA]</scope>
    <source>
        <strain evidence="2 3">LE-BIN_3174</strain>
    </source>
</reference>
<comment type="caution">
    <text evidence="2">The sequence shown here is derived from an EMBL/GenBank/DDBJ whole genome shotgun (WGS) entry which is preliminary data.</text>
</comment>
<dbReference type="Proteomes" id="UP000292702">
    <property type="component" value="Unassembled WGS sequence"/>
</dbReference>
<evidence type="ECO:0000313" key="2">
    <source>
        <dbReference type="EMBL" id="TCD62187.1"/>
    </source>
</evidence>
<dbReference type="EMBL" id="RWJN01000394">
    <property type="protein sequence ID" value="TCD62187.1"/>
    <property type="molecule type" value="Genomic_DNA"/>
</dbReference>
<gene>
    <name evidence="2" type="ORF">EIP91_007245</name>
</gene>
<feature type="region of interest" description="Disordered" evidence="1">
    <location>
        <begin position="28"/>
        <end position="50"/>
    </location>
</feature>
<sequence>MRTAPNLRLGLHKSLLFAELQLNLTQGFANPSHSSLKWKPPVGADRERNV</sequence>
<evidence type="ECO:0000256" key="1">
    <source>
        <dbReference type="SAM" id="MobiDB-lite"/>
    </source>
</evidence>
<organism evidence="2 3">
    <name type="scientific">Steccherinum ochraceum</name>
    <dbReference type="NCBI Taxonomy" id="92696"/>
    <lineage>
        <taxon>Eukaryota</taxon>
        <taxon>Fungi</taxon>
        <taxon>Dikarya</taxon>
        <taxon>Basidiomycota</taxon>
        <taxon>Agaricomycotina</taxon>
        <taxon>Agaricomycetes</taxon>
        <taxon>Polyporales</taxon>
        <taxon>Steccherinaceae</taxon>
        <taxon>Steccherinum</taxon>
    </lineage>
</organism>
<protein>
    <submittedName>
        <fullName evidence="2">Uncharacterized protein</fullName>
    </submittedName>
</protein>
<accession>A0A4V2MVF0</accession>
<dbReference type="AlphaFoldDB" id="A0A4V2MVF0"/>
<name>A0A4V2MVF0_9APHY</name>
<keyword evidence="3" id="KW-1185">Reference proteome</keyword>
<proteinExistence type="predicted"/>
<evidence type="ECO:0000313" key="3">
    <source>
        <dbReference type="Proteomes" id="UP000292702"/>
    </source>
</evidence>